<dbReference type="RefSeq" id="WP_381345187.1">
    <property type="nucleotide sequence ID" value="NZ_JBHMCY010000016.1"/>
</dbReference>
<reference evidence="2 3" key="1">
    <citation type="submission" date="2024-09" db="EMBL/GenBank/DDBJ databases">
        <authorList>
            <person name="Sun Q."/>
            <person name="Mori K."/>
        </authorList>
    </citation>
    <scope>NUCLEOTIDE SEQUENCE [LARGE SCALE GENOMIC DNA]</scope>
    <source>
        <strain evidence="2 3">JCM 6917</strain>
    </source>
</reference>
<feature type="region of interest" description="Disordered" evidence="1">
    <location>
        <begin position="19"/>
        <end position="42"/>
    </location>
</feature>
<evidence type="ECO:0000313" key="2">
    <source>
        <dbReference type="EMBL" id="MFB9463194.1"/>
    </source>
</evidence>
<evidence type="ECO:0000256" key="1">
    <source>
        <dbReference type="SAM" id="MobiDB-lite"/>
    </source>
</evidence>
<name>A0ABV5N005_9ACTN</name>
<gene>
    <name evidence="2" type="ORF">ACFF45_10860</name>
</gene>
<dbReference type="Proteomes" id="UP001589709">
    <property type="component" value="Unassembled WGS sequence"/>
</dbReference>
<sequence>MASRNRRDGERMVTAVRPVRRAAPRVPAVRRPDRTGTRPVTGTALVAPAGAALPVRRPGLRTACTAVRALSVVLLVALLAARALHRPHHHRGQARAHLLDPATAPFHGCPAVALGPGRHPWRPGR</sequence>
<comment type="caution">
    <text evidence="2">The sequence shown here is derived from an EMBL/GenBank/DDBJ whole genome shotgun (WGS) entry which is preliminary data.</text>
</comment>
<proteinExistence type="predicted"/>
<dbReference type="Gene3D" id="1.50.10.150">
    <property type="entry name" value="Voltage-dependent anion channel"/>
    <property type="match status" value="1"/>
</dbReference>
<protein>
    <submittedName>
        <fullName evidence="2">Uncharacterized protein</fullName>
    </submittedName>
</protein>
<dbReference type="EMBL" id="JBHMCY010000016">
    <property type="protein sequence ID" value="MFB9463194.1"/>
    <property type="molecule type" value="Genomic_DNA"/>
</dbReference>
<dbReference type="InterPro" id="IPR038665">
    <property type="entry name" value="Voltage-dep_anion_channel_sf"/>
</dbReference>
<accession>A0ABV5N005</accession>
<evidence type="ECO:0000313" key="3">
    <source>
        <dbReference type="Proteomes" id="UP001589709"/>
    </source>
</evidence>
<keyword evidence="3" id="KW-1185">Reference proteome</keyword>
<organism evidence="2 3">
    <name type="scientific">Streptomyces cinereospinus</name>
    <dbReference type="NCBI Taxonomy" id="285561"/>
    <lineage>
        <taxon>Bacteria</taxon>
        <taxon>Bacillati</taxon>
        <taxon>Actinomycetota</taxon>
        <taxon>Actinomycetes</taxon>
        <taxon>Kitasatosporales</taxon>
        <taxon>Streptomycetaceae</taxon>
        <taxon>Streptomyces</taxon>
    </lineage>
</organism>